<dbReference type="Proteomes" id="UP000573327">
    <property type="component" value="Unassembled WGS sequence"/>
</dbReference>
<proteinExistence type="predicted"/>
<evidence type="ECO:0000256" key="1">
    <source>
        <dbReference type="SAM" id="SignalP"/>
    </source>
</evidence>
<dbReference type="EMBL" id="JACHJR010000001">
    <property type="protein sequence ID" value="MBB4948834.1"/>
    <property type="molecule type" value="Genomic_DNA"/>
</dbReference>
<dbReference type="InterPro" id="IPR039448">
    <property type="entry name" value="Beta_helix"/>
</dbReference>
<feature type="chain" id="PRO_5031268331" evidence="1">
    <location>
        <begin position="31"/>
        <end position="933"/>
    </location>
</feature>
<gene>
    <name evidence="3" type="ORF">F4556_004369</name>
</gene>
<dbReference type="InterPro" id="IPR013783">
    <property type="entry name" value="Ig-like_fold"/>
</dbReference>
<accession>A0A7W7SE74</accession>
<dbReference type="InterPro" id="IPR012334">
    <property type="entry name" value="Pectin_lyas_fold"/>
</dbReference>
<dbReference type="SUPFAM" id="SSF51126">
    <property type="entry name" value="Pectin lyase-like"/>
    <property type="match status" value="1"/>
</dbReference>
<protein>
    <submittedName>
        <fullName evidence="3">Parallel beta-helix repeat protein</fullName>
    </submittedName>
</protein>
<dbReference type="CDD" id="cd00146">
    <property type="entry name" value="PKD"/>
    <property type="match status" value="2"/>
</dbReference>
<dbReference type="Gene3D" id="2.160.20.10">
    <property type="entry name" value="Single-stranded right-handed beta-helix, Pectin lyase-like"/>
    <property type="match status" value="1"/>
</dbReference>
<feature type="domain" description="PKD" evidence="2">
    <location>
        <begin position="426"/>
        <end position="467"/>
    </location>
</feature>
<dbReference type="GO" id="GO:0005975">
    <property type="term" value="P:carbohydrate metabolic process"/>
    <property type="evidence" value="ECO:0007669"/>
    <property type="project" value="UniProtKB-ARBA"/>
</dbReference>
<dbReference type="AlphaFoldDB" id="A0A7W7SE74"/>
<dbReference type="InterPro" id="IPR000601">
    <property type="entry name" value="PKD_dom"/>
</dbReference>
<dbReference type="InterPro" id="IPR006626">
    <property type="entry name" value="PbH1"/>
</dbReference>
<reference evidence="3 4" key="1">
    <citation type="submission" date="2020-08" db="EMBL/GenBank/DDBJ databases">
        <title>Sequencing the genomes of 1000 actinobacteria strains.</title>
        <authorList>
            <person name="Klenk H.-P."/>
        </authorList>
    </citation>
    <scope>NUCLEOTIDE SEQUENCE [LARGE SCALE GENOMIC DNA]</scope>
    <source>
        <strain evidence="3 4">DSM 44786</strain>
    </source>
</reference>
<dbReference type="InterPro" id="IPR022409">
    <property type="entry name" value="PKD/Chitinase_dom"/>
</dbReference>
<keyword evidence="4" id="KW-1185">Reference proteome</keyword>
<dbReference type="Gene3D" id="2.60.40.10">
    <property type="entry name" value="Immunoglobulins"/>
    <property type="match status" value="2"/>
</dbReference>
<dbReference type="Pfam" id="PF18911">
    <property type="entry name" value="PKD_4"/>
    <property type="match status" value="1"/>
</dbReference>
<dbReference type="Pfam" id="PF13229">
    <property type="entry name" value="Beta_helix"/>
    <property type="match status" value="1"/>
</dbReference>
<dbReference type="Pfam" id="PF00801">
    <property type="entry name" value="PKD"/>
    <property type="match status" value="1"/>
</dbReference>
<sequence>MSSIRRRRLGAATFTTAGILSLGLPAPATAAEEPSVLRVENRAAANCSDSGSGSIAQPYCTIQAAVNAAKPGQTVLVVNGRYGEKVTVTRSGEPGRPITIKSGTGVKPRVGVTTPDLVDHAFVLTNVHDVTVQGFRTVPTLAESVLVSGSQRIVVDQLELQSPEGSAAPAIRVTGASGAVTVSRNRIGGWNGGGVAVDAGVTGAVVTTNAITFGRTAGILVTDAPGTVITGNTVVAQFAPGISLAGASSGSVVRNNIIADGDSYNAAVNAEAEQTVELSVSAGSVPGTTADHNSLWSHGESPAYSWGGQKYRAPAEFAAASGQGKADLLERPAFQLEPGPYMSVVPTAASGSTDAADLTGITVPDTDSEGRLRVDHPGVANSAGGFVDRGAAEFQAYSRLAATLDVSQGPYPLKVKATATAFPNWPDSTTAYRYDFGDGSEPVVSTEPTASHTYTAKGDHLVRVSVAGADPNTALKAGAVAVKVNEPGELVNVLTVTPVAPSQNQGPLAHWFDLSASTSPWRILRYQVDFGDGSAKADQTWGSTTHDYAQPGVYTVTATLTDEGGRTSTVTRQLKVAYAAAGFTAITPTRLLDTRLPGMWGLRRLGPGESIDVSLLKPSAEATVLNVTAVDPGQGGFLSVYPGGAPVPGTSSLNFLAGQTVSNLVTVPGGVYGRVTVRNGSGGPVDVLVDQVGYYQEGSGDRFGALAPSRVLDTRAVGGAVVPDGTVSFQVRGAGGVPADAKSVVLNLTVTEPSSGGFLTAYASGTEQPGTSSLNFSAGQTLANQVVVPIGEDGKVTVANRAGRSHVVADVFGYYGPSGDSLFTPVVPRRLVDTREGTGPVGANAFLKVASGAPAGATGAVLNVTAVTPSSGGYLTVWADGAARPGTSNLNFLPGQVVPNHVTTPLSAAGAFDVYNPAGRTDVVADLFGYFTK</sequence>
<dbReference type="RefSeq" id="WP_184918741.1">
    <property type="nucleotide sequence ID" value="NZ_JACHJR010000001.1"/>
</dbReference>
<feature type="domain" description="PKD" evidence="2">
    <location>
        <begin position="512"/>
        <end position="583"/>
    </location>
</feature>
<feature type="signal peptide" evidence="1">
    <location>
        <begin position="1"/>
        <end position="30"/>
    </location>
</feature>
<dbReference type="SMART" id="SM00710">
    <property type="entry name" value="PbH1"/>
    <property type="match status" value="5"/>
</dbReference>
<name>A0A7W7SE74_9ACTN</name>
<dbReference type="SMART" id="SM00089">
    <property type="entry name" value="PKD"/>
    <property type="match status" value="2"/>
</dbReference>
<dbReference type="InterPro" id="IPR011050">
    <property type="entry name" value="Pectin_lyase_fold/virulence"/>
</dbReference>
<evidence type="ECO:0000259" key="2">
    <source>
        <dbReference type="PROSITE" id="PS50093"/>
    </source>
</evidence>
<dbReference type="SUPFAM" id="SSF49299">
    <property type="entry name" value="PKD domain"/>
    <property type="match status" value="2"/>
</dbReference>
<organism evidence="3 4">
    <name type="scientific">Kitasatospora gansuensis</name>
    <dbReference type="NCBI Taxonomy" id="258050"/>
    <lineage>
        <taxon>Bacteria</taxon>
        <taxon>Bacillati</taxon>
        <taxon>Actinomycetota</taxon>
        <taxon>Actinomycetes</taxon>
        <taxon>Kitasatosporales</taxon>
        <taxon>Streptomycetaceae</taxon>
        <taxon>Kitasatospora</taxon>
    </lineage>
</organism>
<keyword evidence="1" id="KW-0732">Signal</keyword>
<dbReference type="PROSITE" id="PS50093">
    <property type="entry name" value="PKD"/>
    <property type="match status" value="2"/>
</dbReference>
<evidence type="ECO:0000313" key="4">
    <source>
        <dbReference type="Proteomes" id="UP000573327"/>
    </source>
</evidence>
<comment type="caution">
    <text evidence="3">The sequence shown here is derived from an EMBL/GenBank/DDBJ whole genome shotgun (WGS) entry which is preliminary data.</text>
</comment>
<evidence type="ECO:0000313" key="3">
    <source>
        <dbReference type="EMBL" id="MBB4948834.1"/>
    </source>
</evidence>
<dbReference type="InterPro" id="IPR035986">
    <property type="entry name" value="PKD_dom_sf"/>
</dbReference>